<evidence type="ECO:0000256" key="1">
    <source>
        <dbReference type="SAM" id="MobiDB-lite"/>
    </source>
</evidence>
<feature type="region of interest" description="Disordered" evidence="1">
    <location>
        <begin position="200"/>
        <end position="227"/>
    </location>
</feature>
<feature type="non-terminal residue" evidence="2">
    <location>
        <position position="1"/>
    </location>
</feature>
<proteinExistence type="predicted"/>
<feature type="non-terminal residue" evidence="2">
    <location>
        <position position="227"/>
    </location>
</feature>
<organism evidence="2">
    <name type="scientific">uncultured Gemmatimonadota bacterium</name>
    <dbReference type="NCBI Taxonomy" id="203437"/>
    <lineage>
        <taxon>Bacteria</taxon>
        <taxon>Pseudomonadati</taxon>
        <taxon>Gemmatimonadota</taxon>
        <taxon>environmental samples</taxon>
    </lineage>
</organism>
<gene>
    <name evidence="2" type="ORF">AVDCRST_MAG89-422</name>
</gene>
<feature type="compositionally biased region" description="Basic and acidic residues" evidence="1">
    <location>
        <begin position="208"/>
        <end position="217"/>
    </location>
</feature>
<evidence type="ECO:0000313" key="2">
    <source>
        <dbReference type="EMBL" id="CAA9300362.1"/>
    </source>
</evidence>
<reference evidence="2" key="1">
    <citation type="submission" date="2020-02" db="EMBL/GenBank/DDBJ databases">
        <authorList>
            <person name="Meier V. D."/>
        </authorList>
    </citation>
    <scope>NUCLEOTIDE SEQUENCE</scope>
    <source>
        <strain evidence="2">AVDCRST_MAG89</strain>
    </source>
</reference>
<protein>
    <submittedName>
        <fullName evidence="2">Uncharacterized protein</fullName>
    </submittedName>
</protein>
<dbReference type="EMBL" id="CADCTV010000096">
    <property type="protein sequence ID" value="CAA9300362.1"/>
    <property type="molecule type" value="Genomic_DNA"/>
</dbReference>
<dbReference type="AlphaFoldDB" id="A0A6J4KC39"/>
<name>A0A6J4KC39_9BACT</name>
<feature type="region of interest" description="Disordered" evidence="1">
    <location>
        <begin position="1"/>
        <end position="22"/>
    </location>
</feature>
<accession>A0A6J4KC39</accession>
<sequence length="227" mass="24306">EGEGVEELAGAEPHESGRPHVQVRPEVLRVLRADPAVHAVGGYDEIRAGELRVVRQVVAEAEVGAQRRGALLQDLEELDPRDAAEAVPARGDGGAAEVDVDVVPVREVVGDRPVRLGIGLAQVAERLVAEDDAPAEGVVRPVALQHRHAARRVRLAQQKRQVQPRRPAAGDHHVQGLAIGHAHVSRQVLERSFEWVSVSARAARGKGSHGDTEEHGGASETGPPRRL</sequence>